<gene>
    <name evidence="1" type="ORF">D7J84_30340</name>
</gene>
<name>A0A9W3VHM6_BACTU</name>
<dbReference type="Proteomes" id="UP000269847">
    <property type="component" value="Plasmid p.1"/>
</dbReference>
<keyword evidence="1" id="KW-0614">Plasmid</keyword>
<accession>A0A9W3VHM6</accession>
<dbReference type="RefSeq" id="WP_000062301.1">
    <property type="nucleotide sequence ID" value="NZ_CP014283.1"/>
</dbReference>
<dbReference type="AlphaFoldDB" id="A0A9W3VHM6"/>
<proteinExistence type="predicted"/>
<dbReference type="EMBL" id="CP032614">
    <property type="protein sequence ID" value="AYF85290.1"/>
    <property type="molecule type" value="Genomic_DNA"/>
</dbReference>
<sequence>MSMNDNLEDEHNRMNLSGFQFNGEMKFVLLKVADVLIPLQKWINSKPSPNQVPDTEEYLPWRHGKGPLNSEKFNLIQFLEGLLRETSFDLSLMNRWKRLQQAPFSATPIQHPKSWRKARGLEEDAIFGITESRGVLLDKDKNPIIRSEFYQKGTSLLLKAAQFSIPETSGGWEKFVALLVNNSHPSWSPLEFPTSVSFLFQFTRDILYRMMGMRNTAEEPWSTALLVELDETRRVGNHFTSYDTEEAVKLFENVLAKYSNLQEENE</sequence>
<reference evidence="1 2" key="1">
    <citation type="submission" date="2018-09" db="EMBL/GenBank/DDBJ databases">
        <title>Complete genome of Bacillus thuringiensis strain QZL38.</title>
        <authorList>
            <person name="Song F."/>
        </authorList>
    </citation>
    <scope>NUCLEOTIDE SEQUENCE [LARGE SCALE GENOMIC DNA]</scope>
    <source>
        <strain evidence="1 2">QZL38</strain>
        <plasmid evidence="1 2">p.1</plasmid>
    </source>
</reference>
<organism evidence="1 2">
    <name type="scientific">Bacillus thuringiensis</name>
    <dbReference type="NCBI Taxonomy" id="1428"/>
    <lineage>
        <taxon>Bacteria</taxon>
        <taxon>Bacillati</taxon>
        <taxon>Bacillota</taxon>
        <taxon>Bacilli</taxon>
        <taxon>Bacillales</taxon>
        <taxon>Bacillaceae</taxon>
        <taxon>Bacillus</taxon>
        <taxon>Bacillus cereus group</taxon>
    </lineage>
</organism>
<evidence type="ECO:0000313" key="2">
    <source>
        <dbReference type="Proteomes" id="UP000269847"/>
    </source>
</evidence>
<evidence type="ECO:0000313" key="1">
    <source>
        <dbReference type="EMBL" id="AYF85290.1"/>
    </source>
</evidence>
<geneLocation type="plasmid" evidence="1 2">
    <name>p.1</name>
</geneLocation>
<protein>
    <submittedName>
        <fullName evidence="1">Uncharacterized protein</fullName>
    </submittedName>
</protein>